<feature type="domain" description="DUF4422" evidence="1">
    <location>
        <begin position="8"/>
        <end position="257"/>
    </location>
</feature>
<dbReference type="RefSeq" id="WP_316762747.1">
    <property type="nucleotide sequence ID" value="NZ_BAABAK010000020.1"/>
</dbReference>
<dbReference type="EMBL" id="BAABAK010000020">
    <property type="protein sequence ID" value="GAA3983801.1"/>
    <property type="molecule type" value="Genomic_DNA"/>
</dbReference>
<gene>
    <name evidence="2" type="ORF">GCM10022246_39540</name>
</gene>
<evidence type="ECO:0000313" key="2">
    <source>
        <dbReference type="EMBL" id="GAA3983801.1"/>
    </source>
</evidence>
<comment type="caution">
    <text evidence="2">The sequence shown here is derived from an EMBL/GenBank/DDBJ whole genome shotgun (WGS) entry which is preliminary data.</text>
</comment>
<dbReference type="InterPro" id="IPR025536">
    <property type="entry name" value="DUF4422"/>
</dbReference>
<name>A0ABP7QJY8_9SPHI</name>
<sequence>MNSKSLTIFSVYHKDYEVPNCDFIVPIQVGKKISETNLGFLSDDVGDNIAHKNQTYGELTALYWLWKHLDNFEVDYIGLCHYRRYFVDYNVRIKNKFLYKKTKTDPSSVYVESLCSSTYDRISSPKLGNQIVQLLQDVDILLPKKLVHELKPGISLSIKDHYIYHHIKEDWFLMREAVLKLYPEFKEGFDTFFEDSDSMFCYNMMVSSKSIFSDYCAWLFPIITELEKTVKLSDYPYQRRIFGFFSERLLNLYVYSKNLKVAELPVLFIIS</sequence>
<organism evidence="2 3">
    <name type="scientific">Pedobacter ginsengiterrae</name>
    <dbReference type="NCBI Taxonomy" id="871696"/>
    <lineage>
        <taxon>Bacteria</taxon>
        <taxon>Pseudomonadati</taxon>
        <taxon>Bacteroidota</taxon>
        <taxon>Sphingobacteriia</taxon>
        <taxon>Sphingobacteriales</taxon>
        <taxon>Sphingobacteriaceae</taxon>
        <taxon>Pedobacter</taxon>
    </lineage>
</organism>
<keyword evidence="3" id="KW-1185">Reference proteome</keyword>
<accession>A0ABP7QJY8</accession>
<evidence type="ECO:0000259" key="1">
    <source>
        <dbReference type="Pfam" id="PF14393"/>
    </source>
</evidence>
<dbReference type="Pfam" id="PF14393">
    <property type="entry name" value="DUF4422"/>
    <property type="match status" value="1"/>
</dbReference>
<reference evidence="3" key="1">
    <citation type="journal article" date="2019" name="Int. J. Syst. Evol. Microbiol.">
        <title>The Global Catalogue of Microorganisms (GCM) 10K type strain sequencing project: providing services to taxonomists for standard genome sequencing and annotation.</title>
        <authorList>
            <consortium name="The Broad Institute Genomics Platform"/>
            <consortium name="The Broad Institute Genome Sequencing Center for Infectious Disease"/>
            <person name="Wu L."/>
            <person name="Ma J."/>
        </authorList>
    </citation>
    <scope>NUCLEOTIDE SEQUENCE [LARGE SCALE GENOMIC DNA]</scope>
    <source>
        <strain evidence="3">JCM 17338</strain>
    </source>
</reference>
<protein>
    <submittedName>
        <fullName evidence="2">DUF4422 domain-containing protein</fullName>
    </submittedName>
</protein>
<proteinExistence type="predicted"/>
<dbReference type="Proteomes" id="UP001501081">
    <property type="component" value="Unassembled WGS sequence"/>
</dbReference>
<evidence type="ECO:0000313" key="3">
    <source>
        <dbReference type="Proteomes" id="UP001501081"/>
    </source>
</evidence>